<dbReference type="Proteomes" id="UP001152523">
    <property type="component" value="Unassembled WGS sequence"/>
</dbReference>
<accession>A0AAV0BYL1</accession>
<evidence type="ECO:0000313" key="1">
    <source>
        <dbReference type="EMBL" id="CAH9053606.1"/>
    </source>
</evidence>
<gene>
    <name evidence="1" type="ORF">CEPIT_LOCUS545</name>
</gene>
<name>A0AAV0BYL1_9ASTE</name>
<protein>
    <submittedName>
        <fullName evidence="1">Uncharacterized protein</fullName>
    </submittedName>
</protein>
<organism evidence="1 2">
    <name type="scientific">Cuscuta epithymum</name>
    <dbReference type="NCBI Taxonomy" id="186058"/>
    <lineage>
        <taxon>Eukaryota</taxon>
        <taxon>Viridiplantae</taxon>
        <taxon>Streptophyta</taxon>
        <taxon>Embryophyta</taxon>
        <taxon>Tracheophyta</taxon>
        <taxon>Spermatophyta</taxon>
        <taxon>Magnoliopsida</taxon>
        <taxon>eudicotyledons</taxon>
        <taxon>Gunneridae</taxon>
        <taxon>Pentapetalae</taxon>
        <taxon>asterids</taxon>
        <taxon>lamiids</taxon>
        <taxon>Solanales</taxon>
        <taxon>Convolvulaceae</taxon>
        <taxon>Cuscuteae</taxon>
        <taxon>Cuscuta</taxon>
        <taxon>Cuscuta subgen. Cuscuta</taxon>
    </lineage>
</organism>
<proteinExistence type="predicted"/>
<dbReference type="EMBL" id="CAMAPF010000005">
    <property type="protein sequence ID" value="CAH9053606.1"/>
    <property type="molecule type" value="Genomic_DNA"/>
</dbReference>
<dbReference type="AlphaFoldDB" id="A0AAV0BYL1"/>
<evidence type="ECO:0000313" key="2">
    <source>
        <dbReference type="Proteomes" id="UP001152523"/>
    </source>
</evidence>
<keyword evidence="2" id="KW-1185">Reference proteome</keyword>
<sequence>MSSLNPRRTTRASIALNKGSDFEAKGSDSEAKGSDLRLKKVNLRLTVLRTPLLVQVLMSLGRREKTTILLVILPGRLLHGIREVILRLTVLPIPLLEVEVQISLGRREKTKMLLRL</sequence>
<comment type="caution">
    <text evidence="1">The sequence shown here is derived from an EMBL/GenBank/DDBJ whole genome shotgun (WGS) entry which is preliminary data.</text>
</comment>
<reference evidence="1" key="1">
    <citation type="submission" date="2022-07" db="EMBL/GenBank/DDBJ databases">
        <authorList>
            <person name="Macas J."/>
            <person name="Novak P."/>
            <person name="Neumann P."/>
        </authorList>
    </citation>
    <scope>NUCLEOTIDE SEQUENCE</scope>
</reference>